<evidence type="ECO:0000313" key="8">
    <source>
        <dbReference type="Proteomes" id="UP001595632"/>
    </source>
</evidence>
<keyword evidence="8" id="KW-1185">Reference proteome</keyword>
<feature type="transmembrane region" description="Helical" evidence="6">
    <location>
        <begin position="221"/>
        <end position="238"/>
    </location>
</feature>
<keyword evidence="3 6" id="KW-0812">Transmembrane</keyword>
<keyword evidence="5 6" id="KW-0472">Membrane</keyword>
<name>A0ABV7GW52_9RHOB</name>
<dbReference type="EMBL" id="JBHRTB010000010">
    <property type="protein sequence ID" value="MFC3145878.1"/>
    <property type="molecule type" value="Genomic_DNA"/>
</dbReference>
<evidence type="ECO:0000256" key="2">
    <source>
        <dbReference type="ARBA" id="ARBA00022475"/>
    </source>
</evidence>
<feature type="transmembrane region" description="Helical" evidence="6">
    <location>
        <begin position="183"/>
        <end position="209"/>
    </location>
</feature>
<dbReference type="Pfam" id="PF02653">
    <property type="entry name" value="BPD_transp_2"/>
    <property type="match status" value="1"/>
</dbReference>
<gene>
    <name evidence="7" type="ORF">ACFOGP_24360</name>
</gene>
<organism evidence="7 8">
    <name type="scientific">Psychromarinibacter halotolerans</name>
    <dbReference type="NCBI Taxonomy" id="1775175"/>
    <lineage>
        <taxon>Bacteria</taxon>
        <taxon>Pseudomonadati</taxon>
        <taxon>Pseudomonadota</taxon>
        <taxon>Alphaproteobacteria</taxon>
        <taxon>Rhodobacterales</taxon>
        <taxon>Paracoccaceae</taxon>
        <taxon>Psychromarinibacter</taxon>
    </lineage>
</organism>
<evidence type="ECO:0000256" key="4">
    <source>
        <dbReference type="ARBA" id="ARBA00022989"/>
    </source>
</evidence>
<feature type="transmembrane region" description="Helical" evidence="6">
    <location>
        <begin position="245"/>
        <end position="265"/>
    </location>
</feature>
<feature type="transmembrane region" description="Helical" evidence="6">
    <location>
        <begin position="271"/>
        <end position="287"/>
    </location>
</feature>
<sequence>MDLSTINPAILLASLMIASTPILLAAIGELVTEKSGVLNLGVEGMMITGAICGFIAAVETGSPALGFLAAAAGGALLSMTFGVLTQLFLSNQVATGLALTLFGLGLSSLMGQSYVGLKPPPVGDINFGPLADIPFLGRVLFQHDAMVYVSILIVAAVWAFLKFTRGGLILRAVGESHGAAHALGYKVVAVRLAAIAFGGACAGLGGAYLSLVRVPQWTEGMTAGAGWIALAIVVFGSWKPWRVLIGAYLFGGVTVLQLNLQAAGVEVPVEYLSMSPYLITILVLVIMSSGRGRAALNAPASLGRTFHASS</sequence>
<dbReference type="RefSeq" id="WP_275634800.1">
    <property type="nucleotide sequence ID" value="NZ_JARGYD010000012.1"/>
</dbReference>
<comment type="caution">
    <text evidence="7">The sequence shown here is derived from an EMBL/GenBank/DDBJ whole genome shotgun (WGS) entry which is preliminary data.</text>
</comment>
<evidence type="ECO:0000313" key="7">
    <source>
        <dbReference type="EMBL" id="MFC3145878.1"/>
    </source>
</evidence>
<dbReference type="PANTHER" id="PTHR43370:SF2">
    <property type="entry name" value="ABC TRANSPORTER PERMEASE PROTEIN"/>
    <property type="match status" value="1"/>
</dbReference>
<dbReference type="PANTHER" id="PTHR43370">
    <property type="entry name" value="SUGAR ABC TRANSPORTER INTEGRAL MEMBRANE PROTEIN-RELATED"/>
    <property type="match status" value="1"/>
</dbReference>
<evidence type="ECO:0000256" key="5">
    <source>
        <dbReference type="ARBA" id="ARBA00023136"/>
    </source>
</evidence>
<keyword evidence="4 6" id="KW-1133">Transmembrane helix</keyword>
<evidence type="ECO:0000256" key="3">
    <source>
        <dbReference type="ARBA" id="ARBA00022692"/>
    </source>
</evidence>
<dbReference type="CDD" id="cd06580">
    <property type="entry name" value="TM_PBP1_transp_TpRbsC_like"/>
    <property type="match status" value="1"/>
</dbReference>
<feature type="transmembrane region" description="Helical" evidence="6">
    <location>
        <begin position="64"/>
        <end position="84"/>
    </location>
</feature>
<protein>
    <submittedName>
        <fullName evidence="7">ABC transporter permease</fullName>
    </submittedName>
</protein>
<dbReference type="Proteomes" id="UP001595632">
    <property type="component" value="Unassembled WGS sequence"/>
</dbReference>
<keyword evidence="2" id="KW-1003">Cell membrane</keyword>
<feature type="transmembrane region" description="Helical" evidence="6">
    <location>
        <begin position="145"/>
        <end position="163"/>
    </location>
</feature>
<feature type="transmembrane region" description="Helical" evidence="6">
    <location>
        <begin position="37"/>
        <end position="58"/>
    </location>
</feature>
<comment type="subcellular location">
    <subcellularLocation>
        <location evidence="1">Cell membrane</location>
        <topology evidence="1">Multi-pass membrane protein</topology>
    </subcellularLocation>
</comment>
<feature type="transmembrane region" description="Helical" evidence="6">
    <location>
        <begin position="96"/>
        <end position="115"/>
    </location>
</feature>
<proteinExistence type="predicted"/>
<evidence type="ECO:0000256" key="6">
    <source>
        <dbReference type="SAM" id="Phobius"/>
    </source>
</evidence>
<dbReference type="InterPro" id="IPR001851">
    <property type="entry name" value="ABC_transp_permease"/>
</dbReference>
<evidence type="ECO:0000256" key="1">
    <source>
        <dbReference type="ARBA" id="ARBA00004651"/>
    </source>
</evidence>
<accession>A0ABV7GW52</accession>
<feature type="transmembrane region" description="Helical" evidence="6">
    <location>
        <begin position="6"/>
        <end position="25"/>
    </location>
</feature>
<reference evidence="8" key="1">
    <citation type="journal article" date="2019" name="Int. J. Syst. Evol. Microbiol.">
        <title>The Global Catalogue of Microorganisms (GCM) 10K type strain sequencing project: providing services to taxonomists for standard genome sequencing and annotation.</title>
        <authorList>
            <consortium name="The Broad Institute Genomics Platform"/>
            <consortium name="The Broad Institute Genome Sequencing Center for Infectious Disease"/>
            <person name="Wu L."/>
            <person name="Ma J."/>
        </authorList>
    </citation>
    <scope>NUCLEOTIDE SEQUENCE [LARGE SCALE GENOMIC DNA]</scope>
    <source>
        <strain evidence="8">KCTC 52366</strain>
    </source>
</reference>